<keyword evidence="2" id="KW-1003">Cell membrane</keyword>
<evidence type="ECO:0000313" key="7">
    <source>
        <dbReference type="EMBL" id="AVQ30545.1"/>
    </source>
</evidence>
<organism evidence="7 8">
    <name type="scientific">Fusobacterium varium ATCC 27725</name>
    <dbReference type="NCBI Taxonomy" id="469618"/>
    <lineage>
        <taxon>Bacteria</taxon>
        <taxon>Fusobacteriati</taxon>
        <taxon>Fusobacteriota</taxon>
        <taxon>Fusobacteriia</taxon>
        <taxon>Fusobacteriales</taxon>
        <taxon>Fusobacteriaceae</taxon>
        <taxon>Fusobacterium</taxon>
    </lineage>
</organism>
<keyword evidence="5 6" id="KW-0472">Membrane</keyword>
<evidence type="ECO:0000256" key="1">
    <source>
        <dbReference type="ARBA" id="ARBA00004236"/>
    </source>
</evidence>
<comment type="subcellular location">
    <subcellularLocation>
        <location evidence="1">Cell membrane</location>
    </subcellularLocation>
</comment>
<dbReference type="Pfam" id="PF04277">
    <property type="entry name" value="OAD_gamma"/>
    <property type="match status" value="1"/>
</dbReference>
<dbReference type="InterPro" id="IPR005899">
    <property type="entry name" value="Na_pump_deCOase"/>
</dbReference>
<sequence length="103" mass="11273">MITTEYISFLESLMSSLLGMSIVFIALIFLAIFVMIVSRIISVLEKNLIKTTDTKATVSVSTTGANTKKDNKDGVKIAVITAAISEEMKQPVDKFIITSIKKI</sequence>
<reference evidence="8" key="1">
    <citation type="journal article" date="2018" name="MSphere">
        <title>Fusobacterium Genomics Using MinION and Illumina Sequencing Enables Genome Completion and Correction.</title>
        <authorList>
            <person name="Todd S.M."/>
            <person name="Settlage R.E."/>
            <person name="Lahmers K.K."/>
            <person name="Slade D.J."/>
        </authorList>
    </citation>
    <scope>NUCLEOTIDE SEQUENCE [LARGE SCALE GENOMIC DNA]</scope>
    <source>
        <strain evidence="8">ATCC 27725</strain>
    </source>
</reference>
<evidence type="ECO:0000256" key="2">
    <source>
        <dbReference type="ARBA" id="ARBA00022475"/>
    </source>
</evidence>
<evidence type="ECO:0000313" key="8">
    <source>
        <dbReference type="Proteomes" id="UP000241238"/>
    </source>
</evidence>
<keyword evidence="8" id="KW-1185">Reference proteome</keyword>
<dbReference type="NCBIfam" id="TIGR01195">
    <property type="entry name" value="oadG_fam"/>
    <property type="match status" value="1"/>
</dbReference>
<keyword evidence="4 6" id="KW-1133">Transmembrane helix</keyword>
<keyword evidence="3 6" id="KW-0812">Transmembrane</keyword>
<accession>A0ABN5JEW4</accession>
<proteinExistence type="predicted"/>
<name>A0ABN5JEW4_FUSVA</name>
<evidence type="ECO:0000256" key="6">
    <source>
        <dbReference type="SAM" id="Phobius"/>
    </source>
</evidence>
<gene>
    <name evidence="7" type="ORF">C4N18_04670</name>
</gene>
<evidence type="ECO:0000256" key="3">
    <source>
        <dbReference type="ARBA" id="ARBA00022692"/>
    </source>
</evidence>
<dbReference type="GeneID" id="77467276"/>
<dbReference type="EMBL" id="CP028103">
    <property type="protein sequence ID" value="AVQ30545.1"/>
    <property type="molecule type" value="Genomic_DNA"/>
</dbReference>
<protein>
    <submittedName>
        <fullName evidence="7">Sodium pump decarboxylase</fullName>
    </submittedName>
</protein>
<evidence type="ECO:0000256" key="4">
    <source>
        <dbReference type="ARBA" id="ARBA00022989"/>
    </source>
</evidence>
<feature type="transmembrane region" description="Helical" evidence="6">
    <location>
        <begin position="20"/>
        <end position="41"/>
    </location>
</feature>
<evidence type="ECO:0000256" key="5">
    <source>
        <dbReference type="ARBA" id="ARBA00023136"/>
    </source>
</evidence>
<dbReference type="RefSeq" id="WP_005951828.1">
    <property type="nucleotide sequence ID" value="NZ_CP028103.1"/>
</dbReference>
<dbReference type="Proteomes" id="UP000241238">
    <property type="component" value="Chromosome"/>
</dbReference>